<dbReference type="InterPro" id="IPR029044">
    <property type="entry name" value="Nucleotide-diphossugar_trans"/>
</dbReference>
<accession>A0AAE9XX30</accession>
<feature type="domain" description="Glycosyltransferase 2-like" evidence="1">
    <location>
        <begin position="56"/>
        <end position="185"/>
    </location>
</feature>
<organism evidence="2 3">
    <name type="scientific">Gimibacter soli</name>
    <dbReference type="NCBI Taxonomy" id="3024400"/>
    <lineage>
        <taxon>Bacteria</taxon>
        <taxon>Pseudomonadati</taxon>
        <taxon>Pseudomonadota</taxon>
        <taxon>Alphaproteobacteria</taxon>
        <taxon>Kordiimonadales</taxon>
        <taxon>Temperatibacteraceae</taxon>
        <taxon>Gimibacter</taxon>
    </lineage>
</organism>
<dbReference type="PANTHER" id="PTHR43685">
    <property type="entry name" value="GLYCOSYLTRANSFERASE"/>
    <property type="match status" value="1"/>
</dbReference>
<dbReference type="CDD" id="cd00761">
    <property type="entry name" value="Glyco_tranf_GTA_type"/>
    <property type="match status" value="1"/>
</dbReference>
<keyword evidence="3" id="KW-1185">Reference proteome</keyword>
<sequence>MPGNLSTRWRKLMTHPVGYCLDSRFAPLRALGARMRDSERARLLAAGAANADVSVTVVMTAYNTGHLIEKAVRSVLDQSHANLRLMVIDDASSDETPDILLKLAAGDPRLIVVRSSRNHGTYWSKNWCLAQADTDFVAFHDSDDVSDPDRIRIQLGYMLGNPKAMACTVRWQRVDEDGRLFTVDGKTDRNAVISTMIRRQPVLEKAGFFDCVRIAADTEFQYRLRKLFGYGAVHNLYHVLYTGLLRAGSLTTGVGSGFTWEADGMRLDRTLHGNRALYHQTHTDWHASADIAALRLPFPPAGRPFPVPADIVRGADDPDASAAAIVTPV</sequence>
<name>A0AAE9XX30_9PROT</name>
<dbReference type="InterPro" id="IPR050834">
    <property type="entry name" value="Glycosyltransf_2"/>
</dbReference>
<evidence type="ECO:0000313" key="2">
    <source>
        <dbReference type="EMBL" id="WCL55104.1"/>
    </source>
</evidence>
<dbReference type="InterPro" id="IPR001173">
    <property type="entry name" value="Glyco_trans_2-like"/>
</dbReference>
<dbReference type="RefSeq" id="WP_289504868.1">
    <property type="nucleotide sequence ID" value="NZ_CP116805.1"/>
</dbReference>
<proteinExistence type="predicted"/>
<reference evidence="2" key="1">
    <citation type="submission" date="2023-01" db="EMBL/GenBank/DDBJ databases">
        <title>The genome sequence of Kordiimonadaceae bacterium 6D33.</title>
        <authorList>
            <person name="Liu Y."/>
        </authorList>
    </citation>
    <scope>NUCLEOTIDE SEQUENCE</scope>
    <source>
        <strain evidence="2">6D33</strain>
    </source>
</reference>
<dbReference type="KEGG" id="gso:PH603_04950"/>
<protein>
    <submittedName>
        <fullName evidence="2">Glycosyltransferase family 2 protein</fullName>
    </submittedName>
</protein>
<gene>
    <name evidence="2" type="ORF">PH603_04950</name>
</gene>
<evidence type="ECO:0000259" key="1">
    <source>
        <dbReference type="Pfam" id="PF00535"/>
    </source>
</evidence>
<dbReference type="EMBL" id="CP116805">
    <property type="protein sequence ID" value="WCL55104.1"/>
    <property type="molecule type" value="Genomic_DNA"/>
</dbReference>
<dbReference type="SUPFAM" id="SSF53448">
    <property type="entry name" value="Nucleotide-diphospho-sugar transferases"/>
    <property type="match status" value="1"/>
</dbReference>
<dbReference type="Gene3D" id="3.90.550.10">
    <property type="entry name" value="Spore Coat Polysaccharide Biosynthesis Protein SpsA, Chain A"/>
    <property type="match status" value="1"/>
</dbReference>
<dbReference type="Proteomes" id="UP001217500">
    <property type="component" value="Chromosome"/>
</dbReference>
<dbReference type="PANTHER" id="PTHR43685:SF2">
    <property type="entry name" value="GLYCOSYLTRANSFERASE 2-LIKE DOMAIN-CONTAINING PROTEIN"/>
    <property type="match status" value="1"/>
</dbReference>
<evidence type="ECO:0000313" key="3">
    <source>
        <dbReference type="Proteomes" id="UP001217500"/>
    </source>
</evidence>
<dbReference type="Pfam" id="PF00535">
    <property type="entry name" value="Glycos_transf_2"/>
    <property type="match status" value="1"/>
</dbReference>
<dbReference type="AlphaFoldDB" id="A0AAE9XX30"/>